<feature type="compositionally biased region" description="Acidic residues" evidence="10">
    <location>
        <begin position="116"/>
        <end position="126"/>
    </location>
</feature>
<feature type="compositionally biased region" description="Low complexity" evidence="10">
    <location>
        <begin position="76"/>
        <end position="103"/>
    </location>
</feature>
<dbReference type="Pfam" id="PF07575">
    <property type="entry name" value="Nucleopor_Nup85"/>
    <property type="match status" value="1"/>
</dbReference>
<dbReference type="GO" id="GO:0045893">
    <property type="term" value="P:positive regulation of DNA-templated transcription"/>
    <property type="evidence" value="ECO:0007669"/>
    <property type="project" value="TreeGrafter"/>
</dbReference>
<dbReference type="InterPro" id="IPR011502">
    <property type="entry name" value="Nucleoporin_Nup85"/>
</dbReference>
<evidence type="ECO:0000256" key="3">
    <source>
        <dbReference type="ARBA" id="ARBA00022448"/>
    </source>
</evidence>
<keyword evidence="4 9" id="KW-0509">mRNA transport</keyword>
<feature type="compositionally biased region" description="Polar residues" evidence="10">
    <location>
        <begin position="1"/>
        <end position="19"/>
    </location>
</feature>
<reference evidence="11 12" key="1">
    <citation type="submission" date="2017-10" db="EMBL/GenBank/DDBJ databases">
        <title>Development of genomic resources for the powdery mildew, Erysiphe pulchra.</title>
        <authorList>
            <person name="Wadl P.A."/>
            <person name="Mack B.M."/>
            <person name="Moore G."/>
            <person name="Beltz S.B."/>
        </authorList>
    </citation>
    <scope>NUCLEOTIDE SEQUENCE [LARGE SCALE GENOMIC DNA]</scope>
    <source>
        <strain evidence="11">Cflorida</strain>
    </source>
</reference>
<sequence>MAIQVPLSSGPSTPEQMPNPNGFIPYLDFSASPGEPFPLSPDKSYTPVGPPPNLSNSLIELDESPVKRNRPSTQRSSSFEFSSIKNLNELNPLNEYETELQTQEIEEISRDKTEDGNEAEYSESEDHELSDSQRSDEEGDDENKYCFEDDQVDPDFDGFDSELESNASMDSQDSDDKFQPKALKFAEENLDDEIDGLEQNGWQDSVPSGVSKYREIARSMYTSMAVHPVEESDDLILATEAITLKLYQQDLNTENGNENLGKTLYKVSDELVKLWETYNKQTMIYRSEEYTTTIGPGSQAPSFVKAIFLASLALRINFPRKISSSYTTREITLPQTLIEWMDEYHNPYPNQYEEILAFKPSPSNHTLFWDSIFNCLIRGKIKAVIDMMNNPGWEHSRDEIDTLGSNQRQPIYSDETLINVERAMDVAKHLFTICPATHGDWNSRNNDWKFFRLRALQALEDLKRFNEGRDHDFENDDKMLLEPGSFNEAAKKARSLIPWHLYQNLVTLYNLLMGDISTILANSQDWCEATIGLVVWWDESKKDQGLILSRFQQPSRLSSKYSTPKFFHQKIRISFEAATSDSTDFHINSLDDVQVALASLFQSDYESVIGFLRCWSGPVSCGVAEIASLAGLLPQVEEKSLINMGSLDQDDFELLGITQKTSKSDDIKDRTLITYANNLSKRKELKSSANPETKLSSWEVSIAILGRLDSTELSIEIIRDFLNQFPLEDSSTVNKLYITLNNIGLTSHAKSAAQRYADDLAGNSHKYGEVLYYYALAHNNTKVKNVLDLLISSSLAQSSAYPPEEGLDDHLRTLLTNPQWALTEIATMDFEAARLLHSSLSGYATLRKFYDLRDEHLKSPKEKHKMNFKSRKLQASIALIAVITSSSDHIRGGLHDIEHDAVVHVDFLLALLGEAIVFVNQPDFILTVRQIETLLYAIEDLHSIPSRIYTICADFLYTVMDSRGETSSTQSQQHLNMGSNRMSNHHPTGNSLLASQLKQLVNIPGKEGRDTIQRGWDWRDNLSAETTADELLKLLRLGLAKDLAKAWLMEVDQKL</sequence>
<evidence type="ECO:0000256" key="8">
    <source>
        <dbReference type="ARBA" id="ARBA00023242"/>
    </source>
</evidence>
<evidence type="ECO:0000256" key="5">
    <source>
        <dbReference type="ARBA" id="ARBA00022927"/>
    </source>
</evidence>
<protein>
    <recommendedName>
        <fullName evidence="9">Nuclear pore complex protein Nup85</fullName>
    </recommendedName>
</protein>
<evidence type="ECO:0000256" key="6">
    <source>
        <dbReference type="ARBA" id="ARBA00023010"/>
    </source>
</evidence>
<proteinExistence type="inferred from homology"/>
<feature type="compositionally biased region" description="Acidic residues" evidence="10">
    <location>
        <begin position="148"/>
        <end position="163"/>
    </location>
</feature>
<dbReference type="PANTHER" id="PTHR13373">
    <property type="entry name" value="FROUNT PROTEIN-RELATED"/>
    <property type="match status" value="1"/>
</dbReference>
<dbReference type="GO" id="GO:0006406">
    <property type="term" value="P:mRNA export from nucleus"/>
    <property type="evidence" value="ECO:0007669"/>
    <property type="project" value="TreeGrafter"/>
</dbReference>
<dbReference type="EMBL" id="PEDP01000444">
    <property type="protein sequence ID" value="POS85963.1"/>
    <property type="molecule type" value="Genomic_DNA"/>
</dbReference>
<accession>A0A2S4PV93</accession>
<dbReference type="AlphaFoldDB" id="A0A2S4PV93"/>
<comment type="similarity">
    <text evidence="2 9">Belongs to the nucleoporin Nup85 family.</text>
</comment>
<evidence type="ECO:0000256" key="9">
    <source>
        <dbReference type="RuleBase" id="RU365073"/>
    </source>
</evidence>
<keyword evidence="8 9" id="KW-0539">Nucleus</keyword>
<dbReference type="PANTHER" id="PTHR13373:SF21">
    <property type="entry name" value="NUCLEAR PORE COMPLEX PROTEIN NUP85"/>
    <property type="match status" value="1"/>
</dbReference>
<feature type="region of interest" description="Disordered" evidence="10">
    <location>
        <begin position="1"/>
        <end position="176"/>
    </location>
</feature>
<evidence type="ECO:0000256" key="1">
    <source>
        <dbReference type="ARBA" id="ARBA00004567"/>
    </source>
</evidence>
<evidence type="ECO:0000256" key="2">
    <source>
        <dbReference type="ARBA" id="ARBA00005573"/>
    </source>
</evidence>
<name>A0A2S4PV93_9PEZI</name>
<dbReference type="GO" id="GO:0017056">
    <property type="term" value="F:structural constituent of nuclear pore"/>
    <property type="evidence" value="ECO:0007669"/>
    <property type="project" value="TreeGrafter"/>
</dbReference>
<keyword evidence="3 9" id="KW-0813">Transport</keyword>
<evidence type="ECO:0000256" key="10">
    <source>
        <dbReference type="SAM" id="MobiDB-lite"/>
    </source>
</evidence>
<keyword evidence="5 9" id="KW-0653">Protein transport</keyword>
<keyword evidence="12" id="KW-1185">Reference proteome</keyword>
<evidence type="ECO:0000256" key="4">
    <source>
        <dbReference type="ARBA" id="ARBA00022816"/>
    </source>
</evidence>
<comment type="subcellular location">
    <subcellularLocation>
        <location evidence="1 9">Nucleus</location>
        <location evidence="1 9">Nuclear pore complex</location>
    </subcellularLocation>
</comment>
<organism evidence="11 12">
    <name type="scientific">Erysiphe pulchra</name>
    <dbReference type="NCBI Taxonomy" id="225359"/>
    <lineage>
        <taxon>Eukaryota</taxon>
        <taxon>Fungi</taxon>
        <taxon>Dikarya</taxon>
        <taxon>Ascomycota</taxon>
        <taxon>Pezizomycotina</taxon>
        <taxon>Leotiomycetes</taxon>
        <taxon>Erysiphales</taxon>
        <taxon>Erysiphaceae</taxon>
        <taxon>Erysiphe</taxon>
    </lineage>
</organism>
<keyword evidence="9" id="KW-0472">Membrane</keyword>
<comment type="function">
    <text evidence="9">Functions as a component of the nuclear pore complex (NPC).</text>
</comment>
<dbReference type="Proteomes" id="UP000237438">
    <property type="component" value="Unassembled WGS sequence"/>
</dbReference>
<dbReference type="GO" id="GO:0031080">
    <property type="term" value="C:nuclear pore outer ring"/>
    <property type="evidence" value="ECO:0007669"/>
    <property type="project" value="TreeGrafter"/>
</dbReference>
<dbReference type="STRING" id="225359.A0A2S4PV93"/>
<evidence type="ECO:0000256" key="7">
    <source>
        <dbReference type="ARBA" id="ARBA00023132"/>
    </source>
</evidence>
<evidence type="ECO:0000313" key="12">
    <source>
        <dbReference type="Proteomes" id="UP000237438"/>
    </source>
</evidence>
<keyword evidence="6 9" id="KW-0811">Translocation</keyword>
<dbReference type="OrthoDB" id="5422384at2759"/>
<comment type="caution">
    <text evidence="11">The sequence shown here is derived from an EMBL/GenBank/DDBJ whole genome shotgun (WGS) entry which is preliminary data.</text>
</comment>
<evidence type="ECO:0000313" key="11">
    <source>
        <dbReference type="EMBL" id="POS85963.1"/>
    </source>
</evidence>
<keyword evidence="7 9" id="KW-0906">Nuclear pore complex</keyword>
<dbReference type="GO" id="GO:0031965">
    <property type="term" value="C:nuclear membrane"/>
    <property type="evidence" value="ECO:0007669"/>
    <property type="project" value="UniProtKB-UniRule"/>
</dbReference>
<dbReference type="GO" id="GO:0006606">
    <property type="term" value="P:protein import into nucleus"/>
    <property type="evidence" value="ECO:0007669"/>
    <property type="project" value="TreeGrafter"/>
</dbReference>
<feature type="compositionally biased region" description="Basic and acidic residues" evidence="10">
    <location>
        <begin position="127"/>
        <end position="147"/>
    </location>
</feature>
<gene>
    <name evidence="11" type="ORF">EPUL_001970</name>
</gene>
<comment type="subunit">
    <text evidence="9">Component of the nuclear pore complex (NPC).</text>
</comment>